<dbReference type="RefSeq" id="WP_109534764.1">
    <property type="nucleotide sequence ID" value="NZ_QEYD01000012.1"/>
</dbReference>
<keyword evidence="2" id="KW-0472">Membrane</keyword>
<feature type="transmembrane region" description="Helical" evidence="2">
    <location>
        <begin position="12"/>
        <end position="35"/>
    </location>
</feature>
<accession>A0A2U2C5R7</accession>
<gene>
    <name evidence="3" type="ORF">C4N9_18115</name>
</gene>
<comment type="caution">
    <text evidence="3">The sequence shown here is derived from an EMBL/GenBank/DDBJ whole genome shotgun (WGS) entry which is preliminary data.</text>
</comment>
<evidence type="ECO:0000313" key="4">
    <source>
        <dbReference type="Proteomes" id="UP000244940"/>
    </source>
</evidence>
<keyword evidence="4" id="KW-1185">Reference proteome</keyword>
<evidence type="ECO:0000256" key="2">
    <source>
        <dbReference type="SAM" id="Phobius"/>
    </source>
</evidence>
<sequence>MATNPRAGHRPRLAGEGVAFGLSFLWLGLIVAAMVVLDRRGLSISDILGLVVVALAVFLPVALIWVAVLVLKAARAMRDDAARLQSTVEGMRRAWIREQQAAGLALKPSVEEKLDEIAAAQRAAEDRMAMFTTRRNLPFTVSPNTPPEGPDDNQPTLALDNPEPAPEPVRPADFIRALNFPETEHDEEGFAALRRAMEDHGTAMLIHAAQSVLTVLAQEGIYMDDLRPDRARPEIWRAFALGARGPEVAALGGIRDRSSLALTYARMRSDPGFREAAHHFLRTFDRRFVAFEAAASDGEIAQFAETRSARAFMLLGRVTGIFG</sequence>
<proteinExistence type="predicted"/>
<feature type="transmembrane region" description="Helical" evidence="2">
    <location>
        <begin position="47"/>
        <end position="71"/>
    </location>
</feature>
<dbReference type="AlphaFoldDB" id="A0A2U2C5R7"/>
<keyword evidence="2" id="KW-0812">Transmembrane</keyword>
<dbReference type="OrthoDB" id="7833467at2"/>
<dbReference type="Proteomes" id="UP000244940">
    <property type="component" value="Unassembled WGS sequence"/>
</dbReference>
<evidence type="ECO:0000256" key="1">
    <source>
        <dbReference type="SAM" id="MobiDB-lite"/>
    </source>
</evidence>
<dbReference type="GeneID" id="94366813"/>
<organism evidence="3 4">
    <name type="scientific">Pararhodobacter marinus</name>
    <dbReference type="NCBI Taxonomy" id="2184063"/>
    <lineage>
        <taxon>Bacteria</taxon>
        <taxon>Pseudomonadati</taxon>
        <taxon>Pseudomonadota</taxon>
        <taxon>Alphaproteobacteria</taxon>
        <taxon>Rhodobacterales</taxon>
        <taxon>Paracoccaceae</taxon>
        <taxon>Pararhodobacter</taxon>
    </lineage>
</organism>
<keyword evidence="2" id="KW-1133">Transmembrane helix</keyword>
<protein>
    <submittedName>
        <fullName evidence="3">Uncharacterized protein</fullName>
    </submittedName>
</protein>
<reference evidence="3 4" key="1">
    <citation type="submission" date="2018-05" db="EMBL/GenBank/DDBJ databases">
        <title>Pararhodobacter marina sp. nov., isolated from deep-sea water of the Indian Ocean.</title>
        <authorList>
            <person name="Lai Q.Sr."/>
            <person name="Liu X."/>
            <person name="Shao Z."/>
        </authorList>
    </citation>
    <scope>NUCLEOTIDE SEQUENCE [LARGE SCALE GENOMIC DNA]</scope>
    <source>
        <strain evidence="3 4">CIC4N-9</strain>
    </source>
</reference>
<name>A0A2U2C5R7_9RHOB</name>
<dbReference type="EMBL" id="QEYD01000012">
    <property type="protein sequence ID" value="PWE27220.1"/>
    <property type="molecule type" value="Genomic_DNA"/>
</dbReference>
<evidence type="ECO:0000313" key="3">
    <source>
        <dbReference type="EMBL" id="PWE27220.1"/>
    </source>
</evidence>
<feature type="region of interest" description="Disordered" evidence="1">
    <location>
        <begin position="137"/>
        <end position="167"/>
    </location>
</feature>